<gene>
    <name evidence="1" type="ORF">SAMN04489762_1469</name>
</gene>
<comment type="caution">
    <text evidence="1">The sequence shown here is derived from an EMBL/GenBank/DDBJ whole genome shotgun (WGS) entry which is preliminary data.</text>
</comment>
<dbReference type="EMBL" id="FOCD01000001">
    <property type="protein sequence ID" value="SEM94312.1"/>
    <property type="molecule type" value="Genomic_DNA"/>
</dbReference>
<dbReference type="GeneID" id="301155797"/>
<reference evidence="1 2" key="1">
    <citation type="submission" date="2016-10" db="EMBL/GenBank/DDBJ databases">
        <authorList>
            <person name="Varghese N."/>
            <person name="Submissions S."/>
        </authorList>
    </citation>
    <scope>NUCLEOTIDE SEQUENCE [LARGE SCALE GENOMIC DNA]</scope>
    <source>
        <strain evidence="1 2">DSM 21619</strain>
    </source>
</reference>
<evidence type="ECO:0000313" key="1">
    <source>
        <dbReference type="EMBL" id="SEM94312.1"/>
    </source>
</evidence>
<evidence type="ECO:0008006" key="3">
    <source>
        <dbReference type="Google" id="ProtNLM"/>
    </source>
</evidence>
<proteinExistence type="predicted"/>
<dbReference type="RefSeq" id="WP_164072027.1">
    <property type="nucleotide sequence ID" value="NZ_CP008876.1"/>
</dbReference>
<protein>
    <recommendedName>
        <fullName evidence="3">Tumour necrosis factor receptor superfamily member 19</fullName>
    </recommendedName>
</protein>
<evidence type="ECO:0000313" key="2">
    <source>
        <dbReference type="Proteomes" id="UP000199735"/>
    </source>
</evidence>
<accession>A0AAX2EEH1</accession>
<organism evidence="1 2">
    <name type="scientific">Terribacillus saccharophilus</name>
    <dbReference type="NCBI Taxonomy" id="361277"/>
    <lineage>
        <taxon>Bacteria</taxon>
        <taxon>Bacillati</taxon>
        <taxon>Bacillota</taxon>
        <taxon>Bacilli</taxon>
        <taxon>Bacillales</taxon>
        <taxon>Bacillaceae</taxon>
        <taxon>Terribacillus</taxon>
    </lineage>
</organism>
<dbReference type="AlphaFoldDB" id="A0AAX2EEH1"/>
<name>A0AAX2EEH1_9BACI</name>
<sequence length="46" mass="5174">MIYLLIVFAVACVVGCFAAWLKMVKQDGEQFANVTETQTETYKKAN</sequence>
<dbReference type="Proteomes" id="UP000199735">
    <property type="component" value="Unassembled WGS sequence"/>
</dbReference>